<reference evidence="9 10" key="1">
    <citation type="journal article" date="2018" name="Sci. Rep.">
        <title>Genomic signatures of local adaptation to the degree of environmental predictability in rotifers.</title>
        <authorList>
            <person name="Franch-Gras L."/>
            <person name="Hahn C."/>
            <person name="Garcia-Roger E.M."/>
            <person name="Carmona M.J."/>
            <person name="Serra M."/>
            <person name="Gomez A."/>
        </authorList>
    </citation>
    <scope>NUCLEOTIDE SEQUENCE [LARGE SCALE GENOMIC DNA]</scope>
    <source>
        <strain evidence="9">HYR1</strain>
    </source>
</reference>
<comment type="caution">
    <text evidence="9">The sequence shown here is derived from an EMBL/GenBank/DDBJ whole genome shotgun (WGS) entry which is preliminary data.</text>
</comment>
<feature type="domain" description="RING-type" evidence="7">
    <location>
        <begin position="202"/>
        <end position="253"/>
    </location>
</feature>
<dbReference type="GO" id="GO:0016874">
    <property type="term" value="F:ligase activity"/>
    <property type="evidence" value="ECO:0007669"/>
    <property type="project" value="UniProtKB-KW"/>
</dbReference>
<evidence type="ECO:0000313" key="10">
    <source>
        <dbReference type="Proteomes" id="UP000276133"/>
    </source>
</evidence>
<protein>
    <submittedName>
        <fullName evidence="9">E3 ubiquitin-ligase RNF4</fullName>
    </submittedName>
</protein>
<keyword evidence="10" id="KW-1185">Reference proteome</keyword>
<dbReference type="EMBL" id="REGN01000798">
    <property type="protein sequence ID" value="RNA38949.1"/>
    <property type="molecule type" value="Genomic_DNA"/>
</dbReference>
<dbReference type="PANTHER" id="PTHR23041">
    <property type="entry name" value="RING FINGER DOMAIN-CONTAINING"/>
    <property type="match status" value="1"/>
</dbReference>
<keyword evidence="3" id="KW-0862">Zinc</keyword>
<accession>A0A3M7STB6</accession>
<name>A0A3M7STB6_BRAPC</name>
<feature type="region of interest" description="Disordered" evidence="6">
    <location>
        <begin position="97"/>
        <end position="121"/>
    </location>
</feature>
<dbReference type="GO" id="GO:0061630">
    <property type="term" value="F:ubiquitin protein ligase activity"/>
    <property type="evidence" value="ECO:0007669"/>
    <property type="project" value="InterPro"/>
</dbReference>
<gene>
    <name evidence="9" type="ORF">BpHYR1_041626</name>
</gene>
<feature type="domain" description="RING-Gid-type" evidence="8">
    <location>
        <begin position="202"/>
        <end position="252"/>
    </location>
</feature>
<keyword evidence="2 4" id="KW-0863">Zinc-finger</keyword>
<keyword evidence="9" id="KW-0436">Ligase</keyword>
<dbReference type="InterPro" id="IPR044063">
    <property type="entry name" value="ZF_RING_GID"/>
</dbReference>
<dbReference type="GO" id="GO:0008270">
    <property type="term" value="F:zinc ion binding"/>
    <property type="evidence" value="ECO:0007669"/>
    <property type="project" value="UniProtKB-KW"/>
</dbReference>
<dbReference type="Pfam" id="PF13639">
    <property type="entry name" value="zf-RING_2"/>
    <property type="match status" value="1"/>
</dbReference>
<dbReference type="STRING" id="10195.A0A3M7STB6"/>
<evidence type="ECO:0000259" key="8">
    <source>
        <dbReference type="PROSITE" id="PS51867"/>
    </source>
</evidence>
<dbReference type="Proteomes" id="UP000276133">
    <property type="component" value="Unassembled WGS sequence"/>
</dbReference>
<dbReference type="Gene3D" id="3.30.40.10">
    <property type="entry name" value="Zinc/RING finger domain, C3HC4 (zinc finger)"/>
    <property type="match status" value="1"/>
</dbReference>
<dbReference type="SUPFAM" id="SSF57850">
    <property type="entry name" value="RING/U-box"/>
    <property type="match status" value="1"/>
</dbReference>
<dbReference type="PANTHER" id="PTHR23041:SF78">
    <property type="entry name" value="E3 UBIQUITIN-PROTEIN LIGASE RNF4"/>
    <property type="match status" value="1"/>
</dbReference>
<proteinExistence type="predicted"/>
<evidence type="ECO:0000256" key="4">
    <source>
        <dbReference type="PROSITE-ProRule" id="PRU00175"/>
    </source>
</evidence>
<dbReference type="PROSITE" id="PS50089">
    <property type="entry name" value="ZF_RING_2"/>
    <property type="match status" value="1"/>
</dbReference>
<dbReference type="InterPro" id="IPR047134">
    <property type="entry name" value="RNF4"/>
</dbReference>
<dbReference type="PROSITE" id="PS51867">
    <property type="entry name" value="ZF_RING_GID"/>
    <property type="match status" value="1"/>
</dbReference>
<evidence type="ECO:0000256" key="5">
    <source>
        <dbReference type="PROSITE-ProRule" id="PRU01215"/>
    </source>
</evidence>
<evidence type="ECO:0000256" key="2">
    <source>
        <dbReference type="ARBA" id="ARBA00022771"/>
    </source>
</evidence>
<dbReference type="OrthoDB" id="6105938at2759"/>
<dbReference type="InterPro" id="IPR001841">
    <property type="entry name" value="Znf_RING"/>
</dbReference>
<evidence type="ECO:0000256" key="1">
    <source>
        <dbReference type="ARBA" id="ARBA00022723"/>
    </source>
</evidence>
<evidence type="ECO:0000256" key="6">
    <source>
        <dbReference type="SAM" id="MobiDB-lite"/>
    </source>
</evidence>
<feature type="region of interest" description="Disordered" evidence="6">
    <location>
        <begin position="1"/>
        <end position="28"/>
    </location>
</feature>
<dbReference type="InterPro" id="IPR017907">
    <property type="entry name" value="Znf_RING_CS"/>
</dbReference>
<evidence type="ECO:0000256" key="3">
    <source>
        <dbReference type="ARBA" id="ARBA00022833"/>
    </source>
</evidence>
<organism evidence="9 10">
    <name type="scientific">Brachionus plicatilis</name>
    <name type="common">Marine rotifer</name>
    <name type="synonym">Brachionus muelleri</name>
    <dbReference type="NCBI Taxonomy" id="10195"/>
    <lineage>
        <taxon>Eukaryota</taxon>
        <taxon>Metazoa</taxon>
        <taxon>Spiralia</taxon>
        <taxon>Gnathifera</taxon>
        <taxon>Rotifera</taxon>
        <taxon>Eurotatoria</taxon>
        <taxon>Monogononta</taxon>
        <taxon>Pseudotrocha</taxon>
        <taxon>Ploima</taxon>
        <taxon>Brachionidae</taxon>
        <taxon>Brachionus</taxon>
    </lineage>
</organism>
<feature type="compositionally biased region" description="Polar residues" evidence="6">
    <location>
        <begin position="7"/>
        <end position="20"/>
    </location>
</feature>
<dbReference type="PROSITE" id="PS00518">
    <property type="entry name" value="ZF_RING_1"/>
    <property type="match status" value="1"/>
</dbReference>
<dbReference type="SMART" id="SM00184">
    <property type="entry name" value="RING"/>
    <property type="match status" value="1"/>
</dbReference>
<evidence type="ECO:0000259" key="7">
    <source>
        <dbReference type="PROSITE" id="PS50089"/>
    </source>
</evidence>
<keyword evidence="1" id="KW-0479">Metal-binding</keyword>
<dbReference type="AlphaFoldDB" id="A0A3M7STB6"/>
<sequence>MSENLDEISPNTLDNISPSIRETEPLSPRSIINEIARNLAESTQTLHSPLPSILSPQQSFNYNANSEASSQHTSSERPRNSQCIDLTKEQDDVMIITDSQSTASRRQSRRTNPSRAISNNSGDDIEIISTQRRLSRRRMRNPNETIIIDDDRNEASGEQSTIDFSTRSTETELFSPSKRQKISDSSSLNTDSDDEILGIPKCPLCLENLNELKQRNKKLVATPCGHVLCNKCLDEYLKSGGPQNKAVLCPTCRTKITKSKIITLFL</sequence>
<dbReference type="InterPro" id="IPR013083">
    <property type="entry name" value="Znf_RING/FYVE/PHD"/>
</dbReference>
<evidence type="ECO:0000313" key="9">
    <source>
        <dbReference type="EMBL" id="RNA38949.1"/>
    </source>
</evidence>
<feature type="zinc finger region" description="RING-Gid-type" evidence="5">
    <location>
        <begin position="202"/>
        <end position="252"/>
    </location>
</feature>